<accession>A0AAD7CM76</accession>
<evidence type="ECO:0000313" key="2">
    <source>
        <dbReference type="EMBL" id="KAJ7651919.1"/>
    </source>
</evidence>
<comment type="caution">
    <text evidence="2">The sequence shown here is derived from an EMBL/GenBank/DDBJ whole genome shotgun (WGS) entry which is preliminary data.</text>
</comment>
<dbReference type="EMBL" id="JARKIE010000353">
    <property type="protein sequence ID" value="KAJ7651919.1"/>
    <property type="molecule type" value="Genomic_DNA"/>
</dbReference>
<sequence length="172" mass="18486">MKILSLAILPCTNCSNSSVGFALLFSKTAHSSPSNTPRQHCSNADLSTLNNFGCLPPVDLIALNAFLFRFHLAPSPDCPLCFVPETVPHFLLTCPSADASASPSSCVWGPRASPSAASSPRNRTQNRSYPSFETRAASRATRCDPPCPLPFIFLSSSLLPGSYFPITIYMTD</sequence>
<feature type="region of interest" description="Disordered" evidence="1">
    <location>
        <begin position="112"/>
        <end position="131"/>
    </location>
</feature>
<dbReference type="Proteomes" id="UP001221757">
    <property type="component" value="Unassembled WGS sequence"/>
</dbReference>
<gene>
    <name evidence="2" type="ORF">B0H17DRAFT_409570</name>
</gene>
<proteinExistence type="predicted"/>
<name>A0AAD7CM76_MYCRO</name>
<keyword evidence="3" id="KW-1185">Reference proteome</keyword>
<evidence type="ECO:0008006" key="4">
    <source>
        <dbReference type="Google" id="ProtNLM"/>
    </source>
</evidence>
<protein>
    <recommendedName>
        <fullName evidence="4">Reverse transcriptase zinc-binding domain-containing protein</fullName>
    </recommendedName>
</protein>
<evidence type="ECO:0000313" key="3">
    <source>
        <dbReference type="Proteomes" id="UP001221757"/>
    </source>
</evidence>
<organism evidence="2 3">
    <name type="scientific">Mycena rosella</name>
    <name type="common">Pink bonnet</name>
    <name type="synonym">Agaricus rosellus</name>
    <dbReference type="NCBI Taxonomy" id="1033263"/>
    <lineage>
        <taxon>Eukaryota</taxon>
        <taxon>Fungi</taxon>
        <taxon>Dikarya</taxon>
        <taxon>Basidiomycota</taxon>
        <taxon>Agaricomycotina</taxon>
        <taxon>Agaricomycetes</taxon>
        <taxon>Agaricomycetidae</taxon>
        <taxon>Agaricales</taxon>
        <taxon>Marasmiineae</taxon>
        <taxon>Mycenaceae</taxon>
        <taxon>Mycena</taxon>
    </lineage>
</organism>
<reference evidence="2" key="1">
    <citation type="submission" date="2023-03" db="EMBL/GenBank/DDBJ databases">
        <title>Massive genome expansion in bonnet fungi (Mycena s.s.) driven by repeated elements and novel gene families across ecological guilds.</title>
        <authorList>
            <consortium name="Lawrence Berkeley National Laboratory"/>
            <person name="Harder C.B."/>
            <person name="Miyauchi S."/>
            <person name="Viragh M."/>
            <person name="Kuo A."/>
            <person name="Thoen E."/>
            <person name="Andreopoulos B."/>
            <person name="Lu D."/>
            <person name="Skrede I."/>
            <person name="Drula E."/>
            <person name="Henrissat B."/>
            <person name="Morin E."/>
            <person name="Kohler A."/>
            <person name="Barry K."/>
            <person name="LaButti K."/>
            <person name="Morin E."/>
            <person name="Salamov A."/>
            <person name="Lipzen A."/>
            <person name="Mereny Z."/>
            <person name="Hegedus B."/>
            <person name="Baldrian P."/>
            <person name="Stursova M."/>
            <person name="Weitz H."/>
            <person name="Taylor A."/>
            <person name="Grigoriev I.V."/>
            <person name="Nagy L.G."/>
            <person name="Martin F."/>
            <person name="Kauserud H."/>
        </authorList>
    </citation>
    <scope>NUCLEOTIDE SEQUENCE</scope>
    <source>
        <strain evidence="2">CBHHK067</strain>
    </source>
</reference>
<feature type="compositionally biased region" description="Low complexity" evidence="1">
    <location>
        <begin position="112"/>
        <end position="123"/>
    </location>
</feature>
<dbReference type="AlphaFoldDB" id="A0AAD7CM76"/>
<evidence type="ECO:0000256" key="1">
    <source>
        <dbReference type="SAM" id="MobiDB-lite"/>
    </source>
</evidence>